<evidence type="ECO:0000259" key="5">
    <source>
        <dbReference type="PROSITE" id="PS50305"/>
    </source>
</evidence>
<feature type="domain" description="Deacetylase sirtuin-type" evidence="5">
    <location>
        <begin position="1"/>
        <end position="230"/>
    </location>
</feature>
<evidence type="ECO:0000256" key="3">
    <source>
        <dbReference type="ARBA" id="ARBA00023027"/>
    </source>
</evidence>
<dbReference type="SUPFAM" id="SSF52467">
    <property type="entry name" value="DHS-like NAD/FAD-binding domain"/>
    <property type="match status" value="1"/>
</dbReference>
<dbReference type="PROSITE" id="PS50305">
    <property type="entry name" value="SIRTUIN"/>
    <property type="match status" value="1"/>
</dbReference>
<evidence type="ECO:0000256" key="1">
    <source>
        <dbReference type="ARBA" id="ARBA00012928"/>
    </source>
</evidence>
<reference evidence="6 7" key="1">
    <citation type="journal article" date="2019" name="Int. J. Syst. Evol. Microbiol.">
        <title>The Global Catalogue of Microorganisms (GCM) 10K type strain sequencing project: providing services to taxonomists for standard genome sequencing and annotation.</title>
        <authorList>
            <consortium name="The Broad Institute Genomics Platform"/>
            <consortium name="The Broad Institute Genome Sequencing Center for Infectious Disease"/>
            <person name="Wu L."/>
            <person name="Ma J."/>
        </authorList>
    </citation>
    <scope>NUCLEOTIDE SEQUENCE [LARGE SCALE GENOMIC DNA]</scope>
    <source>
        <strain evidence="6 7">JCM 16083</strain>
    </source>
</reference>
<dbReference type="EMBL" id="BAAAFH010000003">
    <property type="protein sequence ID" value="GAA0874408.1"/>
    <property type="molecule type" value="Genomic_DNA"/>
</dbReference>
<dbReference type="Gene3D" id="3.30.1600.10">
    <property type="entry name" value="SIR2/SIRT2 'Small Domain"/>
    <property type="match status" value="1"/>
</dbReference>
<keyword evidence="3" id="KW-0520">NAD</keyword>
<sequence length="230" mass="25523">MKKKLVVLSGSGISAESGLGTFRDNGGLWENYKIEEVATPEAWLKSPESVLDFYNIRRRINNTATFNIAHKVIAELEKDFSVSVITQNIDNLHERAGSTHVIHLHGEITKSKSSGPKQESAYYDIVGDELNPGDLCPEGYQLRPHVVWFGEEVPLLSHAAEIVSSADVFLIIGTSLQVYPAAGLIHFCQPDCICYAIDPKAIPIDSNYIHIKETATKGIETFRHNLLKHI</sequence>
<dbReference type="InterPro" id="IPR050134">
    <property type="entry name" value="NAD-dep_sirtuin_deacylases"/>
</dbReference>
<comment type="caution">
    <text evidence="6">The sequence shown here is derived from an EMBL/GenBank/DDBJ whole genome shotgun (WGS) entry which is preliminary data.</text>
</comment>
<protein>
    <recommendedName>
        <fullName evidence="1">protein acetyllysine N-acetyltransferase</fullName>
        <ecNumber evidence="1">2.3.1.286</ecNumber>
    </recommendedName>
</protein>
<gene>
    <name evidence="6" type="ORF">GCM10009118_08160</name>
</gene>
<dbReference type="InterPro" id="IPR026591">
    <property type="entry name" value="Sirtuin_cat_small_dom_sf"/>
</dbReference>
<evidence type="ECO:0000313" key="6">
    <source>
        <dbReference type="EMBL" id="GAA0874408.1"/>
    </source>
</evidence>
<dbReference type="EC" id="2.3.1.286" evidence="1"/>
<dbReference type="Proteomes" id="UP001501126">
    <property type="component" value="Unassembled WGS sequence"/>
</dbReference>
<evidence type="ECO:0000256" key="4">
    <source>
        <dbReference type="PROSITE-ProRule" id="PRU00236"/>
    </source>
</evidence>
<keyword evidence="2" id="KW-0808">Transferase</keyword>
<dbReference type="RefSeq" id="WP_343785306.1">
    <property type="nucleotide sequence ID" value="NZ_BAAAFH010000003.1"/>
</dbReference>
<organism evidence="6 7">
    <name type="scientific">Wandonia haliotis</name>
    <dbReference type="NCBI Taxonomy" id="574963"/>
    <lineage>
        <taxon>Bacteria</taxon>
        <taxon>Pseudomonadati</taxon>
        <taxon>Bacteroidota</taxon>
        <taxon>Flavobacteriia</taxon>
        <taxon>Flavobacteriales</taxon>
        <taxon>Crocinitomicaceae</taxon>
        <taxon>Wandonia</taxon>
    </lineage>
</organism>
<dbReference type="Pfam" id="PF02146">
    <property type="entry name" value="SIR2"/>
    <property type="match status" value="1"/>
</dbReference>
<comment type="caution">
    <text evidence="4">Lacks conserved residue(s) required for the propagation of feature annotation.</text>
</comment>
<accession>A0ABN1MNA0</accession>
<dbReference type="PANTHER" id="PTHR11085">
    <property type="entry name" value="NAD-DEPENDENT PROTEIN DEACYLASE SIRTUIN-5, MITOCHONDRIAL-RELATED"/>
    <property type="match status" value="1"/>
</dbReference>
<dbReference type="InterPro" id="IPR003000">
    <property type="entry name" value="Sirtuin"/>
</dbReference>
<dbReference type="Gene3D" id="3.40.50.1220">
    <property type="entry name" value="TPP-binding domain"/>
    <property type="match status" value="1"/>
</dbReference>
<dbReference type="InterPro" id="IPR029035">
    <property type="entry name" value="DHS-like_NAD/FAD-binding_dom"/>
</dbReference>
<proteinExistence type="predicted"/>
<dbReference type="InterPro" id="IPR026590">
    <property type="entry name" value="Ssirtuin_cat_dom"/>
</dbReference>
<evidence type="ECO:0000256" key="2">
    <source>
        <dbReference type="ARBA" id="ARBA00022679"/>
    </source>
</evidence>
<evidence type="ECO:0000313" key="7">
    <source>
        <dbReference type="Proteomes" id="UP001501126"/>
    </source>
</evidence>
<name>A0ABN1MNA0_9FLAO</name>
<dbReference type="PANTHER" id="PTHR11085:SF4">
    <property type="entry name" value="NAD-DEPENDENT PROTEIN DEACYLASE"/>
    <property type="match status" value="1"/>
</dbReference>
<keyword evidence="7" id="KW-1185">Reference proteome</keyword>